<gene>
    <name evidence="2" type="ORF">Pla100_54150</name>
</gene>
<evidence type="ECO:0000313" key="3">
    <source>
        <dbReference type="Proteomes" id="UP000316213"/>
    </source>
</evidence>
<proteinExistence type="predicted"/>
<dbReference type="Gene3D" id="3.40.50.1110">
    <property type="entry name" value="SGNH hydrolase"/>
    <property type="match status" value="1"/>
</dbReference>
<dbReference type="EMBL" id="SJPM01000016">
    <property type="protein sequence ID" value="TWT91241.1"/>
    <property type="molecule type" value="Genomic_DNA"/>
</dbReference>
<dbReference type="RefSeq" id="WP_146581493.1">
    <property type="nucleotide sequence ID" value="NZ_SJPM01000016.1"/>
</dbReference>
<dbReference type="InterPro" id="IPR036514">
    <property type="entry name" value="SGNH_hydro_sf"/>
</dbReference>
<protein>
    <recommendedName>
        <fullName evidence="4">SGNH hydrolase-type esterase domain-containing protein</fullName>
    </recommendedName>
</protein>
<dbReference type="CDD" id="cd00229">
    <property type="entry name" value="SGNH_hydrolase"/>
    <property type="match status" value="1"/>
</dbReference>
<comment type="caution">
    <text evidence="2">The sequence shown here is derived from an EMBL/GenBank/DDBJ whole genome shotgun (WGS) entry which is preliminary data.</text>
</comment>
<evidence type="ECO:0000313" key="2">
    <source>
        <dbReference type="EMBL" id="TWT91241.1"/>
    </source>
</evidence>
<keyword evidence="1" id="KW-0732">Signal</keyword>
<reference evidence="2 3" key="1">
    <citation type="submission" date="2019-02" db="EMBL/GenBank/DDBJ databases">
        <title>Deep-cultivation of Planctomycetes and their phenomic and genomic characterization uncovers novel biology.</title>
        <authorList>
            <person name="Wiegand S."/>
            <person name="Jogler M."/>
            <person name="Boedeker C."/>
            <person name="Pinto D."/>
            <person name="Vollmers J."/>
            <person name="Rivas-Marin E."/>
            <person name="Kohn T."/>
            <person name="Peeters S.H."/>
            <person name="Heuer A."/>
            <person name="Rast P."/>
            <person name="Oberbeckmann S."/>
            <person name="Bunk B."/>
            <person name="Jeske O."/>
            <person name="Meyerdierks A."/>
            <person name="Storesund J.E."/>
            <person name="Kallscheuer N."/>
            <person name="Luecker S."/>
            <person name="Lage O.M."/>
            <person name="Pohl T."/>
            <person name="Merkel B.J."/>
            <person name="Hornburger P."/>
            <person name="Mueller R.-W."/>
            <person name="Bruemmer F."/>
            <person name="Labrenz M."/>
            <person name="Spormann A.M."/>
            <person name="Op Den Camp H."/>
            <person name="Overmann J."/>
            <person name="Amann R."/>
            <person name="Jetten M.S.M."/>
            <person name="Mascher T."/>
            <person name="Medema M.H."/>
            <person name="Devos D.P."/>
            <person name="Kaster A.-K."/>
            <person name="Ovreas L."/>
            <person name="Rohde M."/>
            <person name="Galperin M.Y."/>
            <person name="Jogler C."/>
        </authorList>
    </citation>
    <scope>NUCLEOTIDE SEQUENCE [LARGE SCALE GENOMIC DNA]</scope>
    <source>
        <strain evidence="2 3">Pla100</strain>
    </source>
</reference>
<dbReference type="AlphaFoldDB" id="A0A5C5ZW82"/>
<evidence type="ECO:0008006" key="4">
    <source>
        <dbReference type="Google" id="ProtNLM"/>
    </source>
</evidence>
<dbReference type="GO" id="GO:0016788">
    <property type="term" value="F:hydrolase activity, acting on ester bonds"/>
    <property type="evidence" value="ECO:0007669"/>
    <property type="project" value="UniProtKB-ARBA"/>
</dbReference>
<dbReference type="Proteomes" id="UP000316213">
    <property type="component" value="Unassembled WGS sequence"/>
</dbReference>
<organism evidence="2 3">
    <name type="scientific">Neorhodopirellula pilleata</name>
    <dbReference type="NCBI Taxonomy" id="2714738"/>
    <lineage>
        <taxon>Bacteria</taxon>
        <taxon>Pseudomonadati</taxon>
        <taxon>Planctomycetota</taxon>
        <taxon>Planctomycetia</taxon>
        <taxon>Pirellulales</taxon>
        <taxon>Pirellulaceae</taxon>
        <taxon>Neorhodopirellula</taxon>
    </lineage>
</organism>
<keyword evidence="3" id="KW-1185">Reference proteome</keyword>
<name>A0A5C5ZW82_9BACT</name>
<dbReference type="SUPFAM" id="SSF52266">
    <property type="entry name" value="SGNH hydrolase"/>
    <property type="match status" value="1"/>
</dbReference>
<evidence type="ECO:0000256" key="1">
    <source>
        <dbReference type="SAM" id="SignalP"/>
    </source>
</evidence>
<dbReference type="OrthoDB" id="9815670at2"/>
<feature type="chain" id="PRO_5022740815" description="SGNH hydrolase-type esterase domain-containing protein" evidence="1">
    <location>
        <begin position="21"/>
        <end position="128"/>
    </location>
</feature>
<accession>A0A5C5ZW82</accession>
<sequence precursor="true">MKSTFLSMMLVVSLCSPLLAQESATKATEQIVKYLKNLAPGAKLIFATTTPVPDGEPGRVAGDADKYNQVATKVLLDYPEIRINDLYYFTKPNHSKWWAKPGDVHYGTEGRNAQGDEVSRIILDSLPK</sequence>
<feature type="signal peptide" evidence="1">
    <location>
        <begin position="1"/>
        <end position="20"/>
    </location>
</feature>